<dbReference type="InParanoid" id="A0A7M7T069"/>
<dbReference type="OrthoDB" id="8068875at2759"/>
<evidence type="ECO:0000259" key="4">
    <source>
        <dbReference type="PROSITE" id="PS51284"/>
    </source>
</evidence>
<dbReference type="AlphaFoldDB" id="A0A7M7T069"/>
<dbReference type="PROSITE" id="PS50237">
    <property type="entry name" value="HECT"/>
    <property type="match status" value="1"/>
</dbReference>
<dbReference type="InterPro" id="IPR008979">
    <property type="entry name" value="Galactose-bd-like_sf"/>
</dbReference>
<dbReference type="SUPFAM" id="SSF49785">
    <property type="entry name" value="Galactose-binding domain-like"/>
    <property type="match status" value="1"/>
</dbReference>
<reference evidence="6" key="1">
    <citation type="submission" date="2015-02" db="EMBL/GenBank/DDBJ databases">
        <title>Genome sequencing for Strongylocentrotus purpuratus.</title>
        <authorList>
            <person name="Murali S."/>
            <person name="Liu Y."/>
            <person name="Vee V."/>
            <person name="English A."/>
            <person name="Wang M."/>
            <person name="Skinner E."/>
            <person name="Han Y."/>
            <person name="Muzny D.M."/>
            <person name="Worley K.C."/>
            <person name="Gibbs R.A."/>
        </authorList>
    </citation>
    <scope>NUCLEOTIDE SEQUENCE</scope>
</reference>
<dbReference type="PANTHER" id="PTHR46654">
    <property type="entry name" value="E3 UBIQUITIN-PROTEIN LIGASE HECTD3"/>
    <property type="match status" value="1"/>
</dbReference>
<dbReference type="SUPFAM" id="SSF56204">
    <property type="entry name" value="Hect, E3 ligase catalytic domain"/>
    <property type="match status" value="1"/>
</dbReference>
<dbReference type="EnsemblMetazoa" id="XM_030988392">
    <property type="protein sequence ID" value="XP_030844252"/>
    <property type="gene ID" value="LOC590624"/>
</dbReference>
<reference evidence="5" key="2">
    <citation type="submission" date="2021-01" db="UniProtKB">
        <authorList>
            <consortium name="EnsemblMetazoa"/>
        </authorList>
    </citation>
    <scope>IDENTIFICATION</scope>
</reference>
<accession>A0A7M7T069</accession>
<feature type="active site" description="Glycyl thioester intermediate" evidence="2">
    <location>
        <position position="790"/>
    </location>
</feature>
<dbReference type="InterPro" id="IPR000569">
    <property type="entry name" value="HECT_dom"/>
</dbReference>
<evidence type="ECO:0000256" key="2">
    <source>
        <dbReference type="PROSITE-ProRule" id="PRU00104"/>
    </source>
</evidence>
<dbReference type="SMART" id="SM00119">
    <property type="entry name" value="HECTc"/>
    <property type="match status" value="1"/>
</dbReference>
<keyword evidence="6" id="KW-1185">Reference proteome</keyword>
<dbReference type="OMA" id="LMCKHAD"/>
<dbReference type="RefSeq" id="XP_030844252.1">
    <property type="nucleotide sequence ID" value="XM_030988392.1"/>
</dbReference>
<organism evidence="5 6">
    <name type="scientific">Strongylocentrotus purpuratus</name>
    <name type="common">Purple sea urchin</name>
    <dbReference type="NCBI Taxonomy" id="7668"/>
    <lineage>
        <taxon>Eukaryota</taxon>
        <taxon>Metazoa</taxon>
        <taxon>Echinodermata</taxon>
        <taxon>Eleutherozoa</taxon>
        <taxon>Echinozoa</taxon>
        <taxon>Echinoidea</taxon>
        <taxon>Euechinoidea</taxon>
        <taxon>Echinacea</taxon>
        <taxon>Camarodonta</taxon>
        <taxon>Echinidea</taxon>
        <taxon>Strongylocentrotidae</taxon>
        <taxon>Strongylocentrotus</taxon>
    </lineage>
</organism>
<dbReference type="GeneID" id="590624"/>
<dbReference type="Gene3D" id="3.30.2410.10">
    <property type="entry name" value="Hect, E3 ligase catalytic domain"/>
    <property type="match status" value="1"/>
</dbReference>
<evidence type="ECO:0008006" key="7">
    <source>
        <dbReference type="Google" id="ProtNLM"/>
    </source>
</evidence>
<dbReference type="Proteomes" id="UP000007110">
    <property type="component" value="Unassembled WGS sequence"/>
</dbReference>
<dbReference type="Gene3D" id="3.30.2160.10">
    <property type="entry name" value="Hect, E3 ligase catalytic domain"/>
    <property type="match status" value="1"/>
</dbReference>
<dbReference type="PANTHER" id="PTHR46654:SF1">
    <property type="entry name" value="E3 UBIQUITIN-PROTEIN LIGASE HECTD3"/>
    <property type="match status" value="1"/>
</dbReference>
<keyword evidence="1 2" id="KW-0833">Ubl conjugation pathway</keyword>
<dbReference type="GO" id="GO:0043161">
    <property type="term" value="P:proteasome-mediated ubiquitin-dependent protein catabolic process"/>
    <property type="evidence" value="ECO:0000318"/>
    <property type="project" value="GO_Central"/>
</dbReference>
<feature type="domain" description="HECT" evidence="3">
    <location>
        <begin position="499"/>
        <end position="824"/>
    </location>
</feature>
<dbReference type="PROSITE" id="PS51284">
    <property type="entry name" value="DOC"/>
    <property type="match status" value="1"/>
</dbReference>
<dbReference type="InterPro" id="IPR004939">
    <property type="entry name" value="APC_su10/DOC_dom"/>
</dbReference>
<evidence type="ECO:0000313" key="6">
    <source>
        <dbReference type="Proteomes" id="UP000007110"/>
    </source>
</evidence>
<feature type="domain" description="DOC" evidence="4">
    <location>
        <begin position="187"/>
        <end position="365"/>
    </location>
</feature>
<sequence length="828" mass="95591">MFSPVYTQTRATLARIRCLQECIECFRDAKRLPEALCYVPSGLEFKLSQTSTRLNVYKNPDRQTECITTLTAENENENKLYVAGLAMCNSQGQWLKFESPVEGWVLLYDSKASQDDPPSLQPVESNIASPSSQLLFGKTVKRIDDWEEVVEVSYSLRIGKLPEVRPSHREGVEDLRSVPPNWSLECDEELAKFLGEHTDHENEKLGSVKQYVESVDVSSSWDDESASCLTDGDTTTYWESDGRQGQHWIRLGMRRGTIIKKLFITVNAHDDNYMPTHVVVMAGDREHLVKLSDHTIEQTYSGDICILEDMTQFYSTVEIRIKTCKDDGVDTRIHGIKIKSLKERDLGLNIDLFDKKELVRYPRLEHVDKEKLYQRALILQRFIKLLDSAVHFIVPAWEYSVGSFRSLEVVRQFLPLSKKRNGLIHHFLSQSETGRPSRMPRLYINRRSAADHRIDPFKDPSGKNSIFSQMYEGLKPKDKFEKPLDFRWPQQYDQWWECKFLSEGIIDQGGGFRDSLADLAEELCPTGKDDPIPLPFFIRSPNQNNDDSNINRDVYLPNPSCRQFAKYEWIGMLMGACLRSREHLVLSLPAFVWKLMGYEHVTWSRDFKTVDAACVKMIELIESMDRETFEASFAGELTYTTSLSDQTIVPLKDGCTDTHVLYDDRQEYCRLVKKARMAECTEQVESLRQGLLKVIPQAVLDLLTWQELERKICGDPMITVEDLKKTTFYEDIEESDIRVKYLWEALTKFTHEDRSRFLRFVTGRRRLPAPLYICPDRGDKVDALPESSTCSNTLFLPVYSSAKITEEKLRYAAYNCVAIDTDMSPWDE</sequence>
<dbReference type="InterPro" id="IPR035983">
    <property type="entry name" value="Hect_E3_ubiquitin_ligase"/>
</dbReference>
<dbReference type="Gene3D" id="3.90.1750.10">
    <property type="entry name" value="Hect, E3 ligase catalytic domains"/>
    <property type="match status" value="1"/>
</dbReference>
<dbReference type="InterPro" id="IPR042469">
    <property type="entry name" value="HECTD3"/>
</dbReference>
<evidence type="ECO:0000313" key="5">
    <source>
        <dbReference type="EnsemblMetazoa" id="XP_030844252"/>
    </source>
</evidence>
<evidence type="ECO:0000259" key="3">
    <source>
        <dbReference type="PROSITE" id="PS50237"/>
    </source>
</evidence>
<name>A0A7M7T069_STRPU</name>
<dbReference type="Gene3D" id="2.60.120.260">
    <property type="entry name" value="Galactose-binding domain-like"/>
    <property type="match status" value="1"/>
</dbReference>
<dbReference type="GO" id="GO:0004842">
    <property type="term" value="F:ubiquitin-protein transferase activity"/>
    <property type="evidence" value="ECO:0000318"/>
    <property type="project" value="GO_Central"/>
</dbReference>
<dbReference type="KEGG" id="spu:590624"/>
<dbReference type="SMART" id="SM01337">
    <property type="entry name" value="APC10"/>
    <property type="match status" value="1"/>
</dbReference>
<evidence type="ECO:0000256" key="1">
    <source>
        <dbReference type="ARBA" id="ARBA00022786"/>
    </source>
</evidence>
<dbReference type="Pfam" id="PF00632">
    <property type="entry name" value="HECT"/>
    <property type="match status" value="1"/>
</dbReference>
<proteinExistence type="predicted"/>
<protein>
    <recommendedName>
        <fullName evidence="7">E3 ubiquitin-protein ligase HECTD3</fullName>
    </recommendedName>
</protein>
<dbReference type="Pfam" id="PF03256">
    <property type="entry name" value="ANAPC10"/>
    <property type="match status" value="1"/>
</dbReference>